<evidence type="ECO:0000313" key="1">
    <source>
        <dbReference type="EMBL" id="QHT80094.1"/>
    </source>
</evidence>
<accession>A0A6C0HI12</accession>
<dbReference type="AlphaFoldDB" id="A0A6C0HI12"/>
<protein>
    <submittedName>
        <fullName evidence="1">Uncharacterized protein</fullName>
    </submittedName>
</protein>
<proteinExistence type="predicted"/>
<organism evidence="1">
    <name type="scientific">viral metagenome</name>
    <dbReference type="NCBI Taxonomy" id="1070528"/>
    <lineage>
        <taxon>unclassified sequences</taxon>
        <taxon>metagenomes</taxon>
        <taxon>organismal metagenomes</taxon>
    </lineage>
</organism>
<name>A0A6C0HI12_9ZZZZ</name>
<sequence length="62" mass="6803">MSSYIEFNTPPSMTYSRTVPVAPAFMMKSLFTDNSKVVYKPGSLAAGGVGTVKNTRHKSRFI</sequence>
<dbReference type="EMBL" id="MN739961">
    <property type="protein sequence ID" value="QHT80094.1"/>
    <property type="molecule type" value="Genomic_DNA"/>
</dbReference>
<reference evidence="1" key="1">
    <citation type="journal article" date="2020" name="Nature">
        <title>Giant virus diversity and host interactions through global metagenomics.</title>
        <authorList>
            <person name="Schulz F."/>
            <person name="Roux S."/>
            <person name="Paez-Espino D."/>
            <person name="Jungbluth S."/>
            <person name="Walsh D.A."/>
            <person name="Denef V.J."/>
            <person name="McMahon K.D."/>
            <person name="Konstantinidis K.T."/>
            <person name="Eloe-Fadrosh E.A."/>
            <person name="Kyrpides N.C."/>
            <person name="Woyke T."/>
        </authorList>
    </citation>
    <scope>NUCLEOTIDE SEQUENCE</scope>
    <source>
        <strain evidence="1">GVMAG-M-3300023184-105</strain>
    </source>
</reference>